<dbReference type="AlphaFoldDB" id="A0A1R3GTU5"/>
<evidence type="ECO:0000313" key="3">
    <source>
        <dbReference type="Proteomes" id="UP000188268"/>
    </source>
</evidence>
<feature type="region of interest" description="Disordered" evidence="1">
    <location>
        <begin position="1"/>
        <end position="69"/>
    </location>
</feature>
<dbReference type="OrthoDB" id="10665636at2759"/>
<evidence type="ECO:0000313" key="2">
    <source>
        <dbReference type="EMBL" id="OMO61548.1"/>
    </source>
</evidence>
<organism evidence="2 3">
    <name type="scientific">Corchorus capsularis</name>
    <name type="common">Jute</name>
    <dbReference type="NCBI Taxonomy" id="210143"/>
    <lineage>
        <taxon>Eukaryota</taxon>
        <taxon>Viridiplantae</taxon>
        <taxon>Streptophyta</taxon>
        <taxon>Embryophyta</taxon>
        <taxon>Tracheophyta</taxon>
        <taxon>Spermatophyta</taxon>
        <taxon>Magnoliopsida</taxon>
        <taxon>eudicotyledons</taxon>
        <taxon>Gunneridae</taxon>
        <taxon>Pentapetalae</taxon>
        <taxon>rosids</taxon>
        <taxon>malvids</taxon>
        <taxon>Malvales</taxon>
        <taxon>Malvaceae</taxon>
        <taxon>Grewioideae</taxon>
        <taxon>Apeibeae</taxon>
        <taxon>Corchorus</taxon>
    </lineage>
</organism>
<comment type="caution">
    <text evidence="2">The sequence shown here is derived from an EMBL/GenBank/DDBJ whole genome shotgun (WGS) entry which is preliminary data.</text>
</comment>
<feature type="region of interest" description="Disordered" evidence="1">
    <location>
        <begin position="83"/>
        <end position="147"/>
    </location>
</feature>
<feature type="compositionally biased region" description="Low complexity" evidence="1">
    <location>
        <begin position="32"/>
        <end position="41"/>
    </location>
</feature>
<proteinExistence type="predicted"/>
<dbReference type="Gramene" id="OMO61548">
    <property type="protein sequence ID" value="OMO61548"/>
    <property type="gene ID" value="CCACVL1_23420"/>
</dbReference>
<feature type="region of interest" description="Disordered" evidence="1">
    <location>
        <begin position="189"/>
        <end position="224"/>
    </location>
</feature>
<feature type="compositionally biased region" description="Basic and acidic residues" evidence="1">
    <location>
        <begin position="108"/>
        <end position="119"/>
    </location>
</feature>
<reference evidence="2 3" key="1">
    <citation type="submission" date="2013-09" db="EMBL/GenBank/DDBJ databases">
        <title>Corchorus capsularis genome sequencing.</title>
        <authorList>
            <person name="Alam M."/>
            <person name="Haque M.S."/>
            <person name="Islam M.S."/>
            <person name="Emdad E.M."/>
            <person name="Islam M.M."/>
            <person name="Ahmed B."/>
            <person name="Halim A."/>
            <person name="Hossen Q.M.M."/>
            <person name="Hossain M.Z."/>
            <person name="Ahmed R."/>
            <person name="Khan M.M."/>
            <person name="Islam R."/>
            <person name="Rashid M.M."/>
            <person name="Khan S.A."/>
            <person name="Rahman M.S."/>
            <person name="Alam M."/>
        </authorList>
    </citation>
    <scope>NUCLEOTIDE SEQUENCE [LARGE SCALE GENOMIC DNA]</scope>
    <source>
        <strain evidence="3">cv. CVL-1</strain>
        <tissue evidence="2">Whole seedling</tissue>
    </source>
</reference>
<dbReference type="Proteomes" id="UP000188268">
    <property type="component" value="Unassembled WGS sequence"/>
</dbReference>
<feature type="compositionally biased region" description="Polar residues" evidence="1">
    <location>
        <begin position="42"/>
        <end position="51"/>
    </location>
</feature>
<protein>
    <submittedName>
        <fullName evidence="2">Uncharacterized protein</fullName>
    </submittedName>
</protein>
<feature type="compositionally biased region" description="Polar residues" evidence="1">
    <location>
        <begin position="189"/>
        <end position="201"/>
    </location>
</feature>
<sequence length="565" mass="62660">MESNAAERAGAKKDIATVGSGGDKKKPEKPVVVRPVSVGSSCSNISTSPAKNGSPEESKKMKNQDRVRFRVSAKRSLLSDLNLLAGGSENGGSKKDITTVGRGGDMNKPVDRADVDLHGRVASFTSPTKNGSPEETKKPPNSNARKSSILDSILGKVSEAAGDKDITTVGSGGDMNAASDVDHYGRVASITSSHVKTGSPQETKRRSRKTGFSSRSTEEVDQYCGSGTAEKKKHIVDYYDDLHFKLRSFLESPPHYPNLDKPKGNLNCKPEAEVQFIKAIFWGRGVYGFVMSEEGKRIIKGLLRWLVAQIEVRRKIVSNFTLANVHFNAKGEVNIVGVETRSLNAEELGEKKMIEIYQDPLDCILSLIVEMCKGDFASIPLDLAHLMLYLKDCSVFWKAKKFILNHPFFWDDMKLYRVIYSLDNLSKDNSHVMELLQRGISPGFKWKHILWSRFLNNDGVEKSVKNVRGVEDFKGKVKTAYYYGSDGRSSLYTDNGSGFNKFVRNLLQHYKKPALDDDGNPMKNNLYTGEVMVLLNMLYPSFIPHLVSVLSSEEVFQSVLFESGG</sequence>
<name>A0A1R3GTU5_COCAP</name>
<gene>
    <name evidence="2" type="ORF">CCACVL1_23420</name>
</gene>
<accession>A0A1R3GTU5</accession>
<feature type="compositionally biased region" description="Basic and acidic residues" evidence="1">
    <location>
        <begin position="54"/>
        <end position="68"/>
    </location>
</feature>
<feature type="compositionally biased region" description="Basic and acidic residues" evidence="1">
    <location>
        <begin position="22"/>
        <end position="31"/>
    </location>
</feature>
<keyword evidence="3" id="KW-1185">Reference proteome</keyword>
<evidence type="ECO:0000256" key="1">
    <source>
        <dbReference type="SAM" id="MobiDB-lite"/>
    </source>
</evidence>
<dbReference type="EMBL" id="AWWV01013425">
    <property type="protein sequence ID" value="OMO61548.1"/>
    <property type="molecule type" value="Genomic_DNA"/>
</dbReference>